<dbReference type="InterPro" id="IPR045027">
    <property type="entry name" value="Homer"/>
</dbReference>
<dbReference type="Proteomes" id="UP000549394">
    <property type="component" value="Unassembled WGS sequence"/>
</dbReference>
<dbReference type="SUPFAM" id="SSF50729">
    <property type="entry name" value="PH domain-like"/>
    <property type="match status" value="1"/>
</dbReference>
<dbReference type="Gene3D" id="2.30.29.30">
    <property type="entry name" value="Pleckstrin-homology domain (PH domain)/Phosphotyrosine-binding domain (PTB)"/>
    <property type="match status" value="1"/>
</dbReference>
<comment type="similarity">
    <text evidence="5">Belongs to the Homer family.</text>
</comment>
<gene>
    <name evidence="9" type="ORF">DGYR_LOCUS13426</name>
</gene>
<evidence type="ECO:0000256" key="7">
    <source>
        <dbReference type="SAM" id="Coils"/>
    </source>
</evidence>
<dbReference type="OrthoDB" id="9983798at2759"/>
<dbReference type="AlphaFoldDB" id="A0A7I8WDG3"/>
<feature type="domain" description="WH1" evidence="8">
    <location>
        <begin position="1"/>
        <end position="110"/>
    </location>
</feature>
<dbReference type="Pfam" id="PF00568">
    <property type="entry name" value="WH1"/>
    <property type="match status" value="1"/>
</dbReference>
<comment type="caution">
    <text evidence="9">The sequence shown here is derived from an EMBL/GenBank/DDBJ whole genome shotgun (WGS) entry which is preliminary data.</text>
</comment>
<dbReference type="GO" id="GO:0007216">
    <property type="term" value="P:G protein-coupled glutamate receptor signaling pathway"/>
    <property type="evidence" value="ECO:0007669"/>
    <property type="project" value="InterPro"/>
</dbReference>
<accession>A0A7I8WDG3</accession>
<dbReference type="InterPro" id="IPR000697">
    <property type="entry name" value="WH1/EVH1_dom"/>
</dbReference>
<evidence type="ECO:0000313" key="9">
    <source>
        <dbReference type="EMBL" id="CAD5126156.1"/>
    </source>
</evidence>
<keyword evidence="3" id="KW-0770">Synapse</keyword>
<reference evidence="9 10" key="1">
    <citation type="submission" date="2020-08" db="EMBL/GenBank/DDBJ databases">
        <authorList>
            <person name="Hejnol A."/>
        </authorList>
    </citation>
    <scope>NUCLEOTIDE SEQUENCE [LARGE SCALE GENOMIC DNA]</scope>
</reference>
<feature type="coiled-coil region" evidence="7">
    <location>
        <begin position="155"/>
        <end position="299"/>
    </location>
</feature>
<dbReference type="InterPro" id="IPR044100">
    <property type="entry name" value="Homer_EVH1"/>
</dbReference>
<sequence length="331" mass="38099">MGEQPIFKVRAFVFQIDPESKKSWVKVSSGEVDVNFYKDVANKAYRIISVEGTKALINSTLTPNMVFNRTSPKFGQWSDSRASTIYGLGFPQDILLEKFQEHFKEIVDLLKNEENIFSTSNDIQNNSKPLPEDKRNSLQNMDSLKYENDRLKLALATSSNNAKKWEVELQTLKNNNVRLTTALQESTANVEEWKKQLEAYKDENAKMKRAQQQNGGGVQVMELKRELTDNVDKIVDLERSNKRKQQEIDELVIKLQGAQKSVSESNKLAEALRNTEHQLDIAKQQIIDLKRQINESRNSQSQQKTKVTTIQEQIRAKIHELSQLNDKMLLE</sequence>
<evidence type="ECO:0000256" key="1">
    <source>
        <dbReference type="ARBA" id="ARBA00004496"/>
    </source>
</evidence>
<dbReference type="PANTHER" id="PTHR10918">
    <property type="entry name" value="HOMER"/>
    <property type="match status" value="1"/>
</dbReference>
<protein>
    <recommendedName>
        <fullName evidence="8">WH1 domain-containing protein</fullName>
    </recommendedName>
</protein>
<dbReference type="GO" id="GO:0005737">
    <property type="term" value="C:cytoplasm"/>
    <property type="evidence" value="ECO:0007669"/>
    <property type="project" value="UniProtKB-SubCell"/>
</dbReference>
<keyword evidence="4 7" id="KW-0175">Coiled coil</keyword>
<evidence type="ECO:0000256" key="5">
    <source>
        <dbReference type="ARBA" id="ARBA00023606"/>
    </source>
</evidence>
<evidence type="ECO:0000256" key="6">
    <source>
        <dbReference type="ARBA" id="ARBA00034105"/>
    </source>
</evidence>
<evidence type="ECO:0000256" key="4">
    <source>
        <dbReference type="ARBA" id="ARBA00023054"/>
    </source>
</evidence>
<dbReference type="GO" id="GO:0014069">
    <property type="term" value="C:postsynaptic density"/>
    <property type="evidence" value="ECO:0007669"/>
    <property type="project" value="UniProtKB-SubCell"/>
</dbReference>
<evidence type="ECO:0000256" key="3">
    <source>
        <dbReference type="ARBA" id="ARBA00023018"/>
    </source>
</evidence>
<dbReference type="GO" id="GO:0035256">
    <property type="term" value="F:G protein-coupled glutamate receptor binding"/>
    <property type="evidence" value="ECO:0007669"/>
    <property type="project" value="InterPro"/>
</dbReference>
<dbReference type="SMART" id="SM00461">
    <property type="entry name" value="WH1"/>
    <property type="match status" value="1"/>
</dbReference>
<dbReference type="CDD" id="cd01206">
    <property type="entry name" value="EVH1_Homer_Vesl"/>
    <property type="match status" value="1"/>
</dbReference>
<comment type="subcellular location">
    <subcellularLocation>
        <location evidence="1">Cytoplasm</location>
    </subcellularLocation>
    <subcellularLocation>
        <location evidence="6">Postsynaptic density</location>
    </subcellularLocation>
</comment>
<organism evidence="9 10">
    <name type="scientific">Dimorphilus gyrociliatus</name>
    <dbReference type="NCBI Taxonomy" id="2664684"/>
    <lineage>
        <taxon>Eukaryota</taxon>
        <taxon>Metazoa</taxon>
        <taxon>Spiralia</taxon>
        <taxon>Lophotrochozoa</taxon>
        <taxon>Annelida</taxon>
        <taxon>Polychaeta</taxon>
        <taxon>Polychaeta incertae sedis</taxon>
        <taxon>Dinophilidae</taxon>
        <taxon>Dimorphilus</taxon>
    </lineage>
</organism>
<evidence type="ECO:0000256" key="2">
    <source>
        <dbReference type="ARBA" id="ARBA00022490"/>
    </source>
</evidence>
<keyword evidence="10" id="KW-1185">Reference proteome</keyword>
<evidence type="ECO:0000259" key="8">
    <source>
        <dbReference type="PROSITE" id="PS50229"/>
    </source>
</evidence>
<proteinExistence type="inferred from homology"/>
<dbReference type="InterPro" id="IPR011993">
    <property type="entry name" value="PH-like_dom_sf"/>
</dbReference>
<evidence type="ECO:0000313" key="10">
    <source>
        <dbReference type="Proteomes" id="UP000549394"/>
    </source>
</evidence>
<dbReference type="PROSITE" id="PS50229">
    <property type="entry name" value="WH1"/>
    <property type="match status" value="1"/>
</dbReference>
<keyword evidence="2" id="KW-0963">Cytoplasm</keyword>
<name>A0A7I8WDG3_9ANNE</name>
<dbReference type="EMBL" id="CAJFCJ010000033">
    <property type="protein sequence ID" value="CAD5126156.1"/>
    <property type="molecule type" value="Genomic_DNA"/>
</dbReference>